<dbReference type="Proteomes" id="UP000317243">
    <property type="component" value="Unassembled WGS sequence"/>
</dbReference>
<protein>
    <submittedName>
        <fullName evidence="2">D-threo-aldose 1-dehydrogenase</fullName>
        <ecNumber evidence="2">1.1.1.122</ecNumber>
    </submittedName>
</protein>
<proteinExistence type="predicted"/>
<dbReference type="InterPro" id="IPR044479">
    <property type="entry name" value="LGALDH-like"/>
</dbReference>
<evidence type="ECO:0000313" key="3">
    <source>
        <dbReference type="Proteomes" id="UP000317243"/>
    </source>
</evidence>
<dbReference type="InterPro" id="IPR020471">
    <property type="entry name" value="AKR"/>
</dbReference>
<dbReference type="EMBL" id="SIHI01000001">
    <property type="protein sequence ID" value="TWT57683.1"/>
    <property type="molecule type" value="Genomic_DNA"/>
</dbReference>
<dbReference type="EC" id="1.1.1.122" evidence="2"/>
<dbReference type="PANTHER" id="PTHR42686:SF1">
    <property type="entry name" value="GH17980P-RELATED"/>
    <property type="match status" value="1"/>
</dbReference>
<dbReference type="CDD" id="cd19163">
    <property type="entry name" value="AKR_galDH"/>
    <property type="match status" value="1"/>
</dbReference>
<dbReference type="InterPro" id="IPR036812">
    <property type="entry name" value="NAD(P)_OxRdtase_dom_sf"/>
</dbReference>
<evidence type="ECO:0000259" key="1">
    <source>
        <dbReference type="Pfam" id="PF00248"/>
    </source>
</evidence>
<reference evidence="2 3" key="1">
    <citation type="submission" date="2019-02" db="EMBL/GenBank/DDBJ databases">
        <title>Deep-cultivation of Planctomycetes and their phenomic and genomic characterization uncovers novel biology.</title>
        <authorList>
            <person name="Wiegand S."/>
            <person name="Jogler M."/>
            <person name="Boedeker C."/>
            <person name="Pinto D."/>
            <person name="Vollmers J."/>
            <person name="Rivas-Marin E."/>
            <person name="Kohn T."/>
            <person name="Peeters S.H."/>
            <person name="Heuer A."/>
            <person name="Rast P."/>
            <person name="Oberbeckmann S."/>
            <person name="Bunk B."/>
            <person name="Jeske O."/>
            <person name="Meyerdierks A."/>
            <person name="Storesund J.E."/>
            <person name="Kallscheuer N."/>
            <person name="Luecker S."/>
            <person name="Lage O.M."/>
            <person name="Pohl T."/>
            <person name="Merkel B.J."/>
            <person name="Hornburger P."/>
            <person name="Mueller R.-W."/>
            <person name="Bruemmer F."/>
            <person name="Labrenz M."/>
            <person name="Spormann A.M."/>
            <person name="Op Den Camp H."/>
            <person name="Overmann J."/>
            <person name="Amann R."/>
            <person name="Jetten M.S.M."/>
            <person name="Mascher T."/>
            <person name="Medema M.H."/>
            <person name="Devos D.P."/>
            <person name="Kaster A.-K."/>
            <person name="Ovreas L."/>
            <person name="Rohde M."/>
            <person name="Galperin M.Y."/>
            <person name="Jogler C."/>
        </authorList>
    </citation>
    <scope>NUCLEOTIDE SEQUENCE [LARGE SCALE GENOMIC DNA]</scope>
    <source>
        <strain evidence="2 3">KOR42</strain>
    </source>
</reference>
<dbReference type="AlphaFoldDB" id="A0A5C5X603"/>
<dbReference type="GO" id="GO:0005829">
    <property type="term" value="C:cytosol"/>
    <property type="evidence" value="ECO:0007669"/>
    <property type="project" value="TreeGrafter"/>
</dbReference>
<gene>
    <name evidence="2" type="primary">fdh</name>
    <name evidence="2" type="ORF">KOR42_10470</name>
</gene>
<dbReference type="InterPro" id="IPR023210">
    <property type="entry name" value="NADP_OxRdtase_dom"/>
</dbReference>
<keyword evidence="2" id="KW-0560">Oxidoreductase</keyword>
<dbReference type="SUPFAM" id="SSF51430">
    <property type="entry name" value="NAD(P)-linked oxidoreductase"/>
    <property type="match status" value="1"/>
</dbReference>
<accession>A0A5C5X603</accession>
<organism evidence="2 3">
    <name type="scientific">Thalassoglobus neptunius</name>
    <dbReference type="NCBI Taxonomy" id="1938619"/>
    <lineage>
        <taxon>Bacteria</taxon>
        <taxon>Pseudomonadati</taxon>
        <taxon>Planctomycetota</taxon>
        <taxon>Planctomycetia</taxon>
        <taxon>Planctomycetales</taxon>
        <taxon>Planctomycetaceae</taxon>
        <taxon>Thalassoglobus</taxon>
    </lineage>
</organism>
<dbReference type="PANTHER" id="PTHR42686">
    <property type="entry name" value="GH17980P-RELATED"/>
    <property type="match status" value="1"/>
</dbReference>
<dbReference type="GO" id="GO:0010349">
    <property type="term" value="F:L-galactose dehydrogenase activity"/>
    <property type="evidence" value="ECO:0007669"/>
    <property type="project" value="InterPro"/>
</dbReference>
<name>A0A5C5X603_9PLAN</name>
<dbReference type="Gene3D" id="3.20.20.100">
    <property type="entry name" value="NADP-dependent oxidoreductase domain"/>
    <property type="match status" value="1"/>
</dbReference>
<evidence type="ECO:0000313" key="2">
    <source>
        <dbReference type="EMBL" id="TWT57683.1"/>
    </source>
</evidence>
<dbReference type="Pfam" id="PF00248">
    <property type="entry name" value="Aldo_ket_red"/>
    <property type="match status" value="1"/>
</dbReference>
<comment type="caution">
    <text evidence="2">The sequence shown here is derived from an EMBL/GenBank/DDBJ whole genome shotgun (WGS) entry which is preliminary data.</text>
</comment>
<keyword evidence="3" id="KW-1185">Reference proteome</keyword>
<sequence length="340" mass="38022">MAAATILRNSNTASRISSNECNQIMEKRPLGKTGIELTKLSFGASSLGQEFRQIDLDEAFRSVHVAIERGMNFIDTSPFYGRGMSEMLLGRVLPGLPRDSYYLGTKLGRYAGQHFDFSARRVEESVDISLERMKVDHLDIVLCHDLEFVEMSQIVNETLPALRKQVEKGKVRFIGVSGYPMKMFKYVLANSDIGVLLTYNHYTLQNDMALELVPICKDKGVGLMNAAPFSARLLTGAPLPEWHKATPKVREIAKQAADHCKEHGSDIAKLALQFSLANPDFTTCVTGSANPNRVSQWVDWSEETIDEALLTDVLKILKPIHNWFYIEGRPENNDSPVVDA</sequence>
<dbReference type="GO" id="GO:0047834">
    <property type="term" value="F:D-threo-aldose 1-dehydrogenase activity"/>
    <property type="evidence" value="ECO:0007669"/>
    <property type="project" value="UniProtKB-EC"/>
</dbReference>
<feature type="domain" description="NADP-dependent oxidoreductase" evidence="1">
    <location>
        <begin position="39"/>
        <end position="308"/>
    </location>
</feature>